<accession>C5ZW67</accession>
<dbReference type="Proteomes" id="UP000007032">
    <property type="component" value="Chromosome"/>
</dbReference>
<gene>
    <name evidence="3" type="primary">rfbB</name>
    <name evidence="3" type="ORF">HCAN_0167</name>
</gene>
<dbReference type="OrthoDB" id="9801785at2"/>
<organism evidence="3 4">
    <name type="scientific">Helicobacter canadensis MIT 98-5491</name>
    <dbReference type="NCBI Taxonomy" id="537970"/>
    <lineage>
        <taxon>Bacteria</taxon>
        <taxon>Pseudomonadati</taxon>
        <taxon>Campylobacterota</taxon>
        <taxon>Epsilonproteobacteria</taxon>
        <taxon>Campylobacterales</taxon>
        <taxon>Helicobacteraceae</taxon>
        <taxon>Helicobacter</taxon>
    </lineage>
</organism>
<reference evidence="3 4" key="1">
    <citation type="journal article" date="2009" name="J. Bacteriol.">
        <title>Genome sequence of the emerging pathogen Helicobacter canadensis.</title>
        <authorList>
            <person name="Loman N.J."/>
            <person name="Snyder L.A."/>
            <person name="Linton J.D."/>
            <person name="Langdon R."/>
            <person name="Lawson A.J."/>
            <person name="Weinstock G.M."/>
            <person name="Wren B.W."/>
            <person name="Pallen M.J."/>
        </authorList>
    </citation>
    <scope>NUCLEOTIDE SEQUENCE [LARGE SCALE GENOMIC DNA]</scope>
    <source>
        <strain evidence="3 4">MIT 98-5491</strain>
    </source>
</reference>
<dbReference type="STRING" id="537970.HCAN_0167"/>
<dbReference type="Pfam" id="PF01370">
    <property type="entry name" value="Epimerase"/>
    <property type="match status" value="1"/>
</dbReference>
<comment type="similarity">
    <text evidence="1">Belongs to the NAD(P)-dependent epimerase/dehydratase family.</text>
</comment>
<name>C5ZW67_9HELI</name>
<dbReference type="RefSeq" id="WP_006655997.1">
    <property type="nucleotide sequence ID" value="NZ_CM000776.2"/>
</dbReference>
<evidence type="ECO:0000256" key="1">
    <source>
        <dbReference type="ARBA" id="ARBA00007637"/>
    </source>
</evidence>
<proteinExistence type="inferred from homology"/>
<dbReference type="Gene3D" id="3.40.50.720">
    <property type="entry name" value="NAD(P)-binding Rossmann-like Domain"/>
    <property type="match status" value="1"/>
</dbReference>
<dbReference type="AlphaFoldDB" id="C5ZW67"/>
<sequence length="300" mass="34939">MKILLTGATGFIGTNFILQLYKKYEIIALVRKSSNTSKIEQFCKVFYYERDMQKLSNFLRKENIDGVVHLAALYIKNHDTYQVSSLIEGNITFGVELLETLYMIDFKGWFINVGTFWQFYKNLPDNPLNLYAATKTAFLRVADYYIQVAKFRFTTILLNDTYGPNDLRPKIFNIWLEALTSGKQIKMSGGEQIIDILYVDDVIDAFDICINLLTKKEGMLLRNRKVALHSKERKTLKDIAKIFKDCFGQEIDIKWGALPYSLRENFIPYEGGDELPCWEQKITFQQGFNMIKDCYNDKND</sequence>
<protein>
    <submittedName>
        <fullName evidence="3">dTDP-D-glucose 4,6-dehydratase</fullName>
    </submittedName>
</protein>
<dbReference type="eggNOG" id="COG0451">
    <property type="taxonomic scope" value="Bacteria"/>
</dbReference>
<dbReference type="PANTHER" id="PTHR43000">
    <property type="entry name" value="DTDP-D-GLUCOSE 4,6-DEHYDRATASE-RELATED"/>
    <property type="match status" value="1"/>
</dbReference>
<feature type="domain" description="NAD-dependent epimerase/dehydratase" evidence="2">
    <location>
        <begin position="3"/>
        <end position="210"/>
    </location>
</feature>
<keyword evidence="4" id="KW-1185">Reference proteome</keyword>
<dbReference type="HOGENOM" id="CLU_007383_1_7_7"/>
<evidence type="ECO:0000259" key="2">
    <source>
        <dbReference type="Pfam" id="PF01370"/>
    </source>
</evidence>
<dbReference type="InterPro" id="IPR001509">
    <property type="entry name" value="Epimerase_deHydtase"/>
</dbReference>
<dbReference type="SUPFAM" id="SSF51735">
    <property type="entry name" value="NAD(P)-binding Rossmann-fold domains"/>
    <property type="match status" value="1"/>
</dbReference>
<dbReference type="EMBL" id="CM000776">
    <property type="protein sequence ID" value="EES88888.1"/>
    <property type="molecule type" value="Genomic_DNA"/>
</dbReference>
<evidence type="ECO:0000313" key="3">
    <source>
        <dbReference type="EMBL" id="EES88888.1"/>
    </source>
</evidence>
<dbReference type="InterPro" id="IPR036291">
    <property type="entry name" value="NAD(P)-bd_dom_sf"/>
</dbReference>
<evidence type="ECO:0000313" key="4">
    <source>
        <dbReference type="Proteomes" id="UP000007032"/>
    </source>
</evidence>